<dbReference type="SUPFAM" id="SSF49493">
    <property type="entry name" value="HSP40/DnaJ peptide-binding domain"/>
    <property type="match status" value="2"/>
</dbReference>
<dbReference type="PANTHER" id="PTHR43096">
    <property type="entry name" value="DNAJ HOMOLOG 1, MITOCHONDRIAL-RELATED"/>
    <property type="match status" value="1"/>
</dbReference>
<dbReference type="Pfam" id="PF01556">
    <property type="entry name" value="DnaJ_C"/>
    <property type="match status" value="1"/>
</dbReference>
<dbReference type="CDD" id="cd10747">
    <property type="entry name" value="DnaJ_C"/>
    <property type="match status" value="1"/>
</dbReference>
<organism evidence="3">
    <name type="scientific">Roseihalotalea indica</name>
    <dbReference type="NCBI Taxonomy" id="2867963"/>
    <lineage>
        <taxon>Bacteria</taxon>
        <taxon>Pseudomonadati</taxon>
        <taxon>Bacteroidota</taxon>
        <taxon>Cytophagia</taxon>
        <taxon>Cytophagales</taxon>
        <taxon>Catalimonadaceae</taxon>
        <taxon>Roseihalotalea</taxon>
    </lineage>
</organism>
<dbReference type="AlphaFoldDB" id="A0AA49JFU8"/>
<dbReference type="GO" id="GO:0005737">
    <property type="term" value="C:cytoplasm"/>
    <property type="evidence" value="ECO:0007669"/>
    <property type="project" value="TreeGrafter"/>
</dbReference>
<dbReference type="EMBL" id="CP120682">
    <property type="protein sequence ID" value="WKN36039.1"/>
    <property type="molecule type" value="Genomic_DNA"/>
</dbReference>
<name>A0AA49JFU8_9BACT</name>
<dbReference type="SUPFAM" id="SSF46565">
    <property type="entry name" value="Chaperone J-domain"/>
    <property type="match status" value="1"/>
</dbReference>
<dbReference type="InterPro" id="IPR008971">
    <property type="entry name" value="HSP40/DnaJ_pept-bd"/>
</dbReference>
<protein>
    <submittedName>
        <fullName evidence="3">J domain-containing protein</fullName>
    </submittedName>
</protein>
<gene>
    <name evidence="3" type="ORF">K4G66_27105</name>
</gene>
<feature type="domain" description="J" evidence="2">
    <location>
        <begin position="5"/>
        <end position="70"/>
    </location>
</feature>
<dbReference type="InterPro" id="IPR018253">
    <property type="entry name" value="DnaJ_domain_CS"/>
</dbReference>
<proteinExistence type="predicted"/>
<accession>A0AA49JFU8</accession>
<dbReference type="PROSITE" id="PS50076">
    <property type="entry name" value="DNAJ_2"/>
    <property type="match status" value="1"/>
</dbReference>
<dbReference type="GO" id="GO:0042026">
    <property type="term" value="P:protein refolding"/>
    <property type="evidence" value="ECO:0007669"/>
    <property type="project" value="TreeGrafter"/>
</dbReference>
<dbReference type="PANTHER" id="PTHR43096:SF52">
    <property type="entry name" value="DNAJ HOMOLOG 1, MITOCHONDRIAL-RELATED"/>
    <property type="match status" value="1"/>
</dbReference>
<dbReference type="PROSITE" id="PS00636">
    <property type="entry name" value="DNAJ_1"/>
    <property type="match status" value="1"/>
</dbReference>
<dbReference type="Gene3D" id="1.10.287.110">
    <property type="entry name" value="DnaJ domain"/>
    <property type="match status" value="1"/>
</dbReference>
<dbReference type="FunFam" id="2.60.260.20:FF:000013">
    <property type="entry name" value="DnaJ subfamily B member 11"/>
    <property type="match status" value="1"/>
</dbReference>
<evidence type="ECO:0000313" key="3">
    <source>
        <dbReference type="EMBL" id="WKN36039.1"/>
    </source>
</evidence>
<dbReference type="InterPro" id="IPR002939">
    <property type="entry name" value="DnaJ_C"/>
</dbReference>
<sequence>MEYKDYYKVLGVNKTASQDDIKKAYRKLAVKYHPDKTKGDKAKEEKFKEITEAYEVLKDPQKRKQYDELGANWKQYQDGNGGGWGNPYAGRGQTRTEFDGDFSDLFGDGGGFSDFFESFFGQGTSGQARGGRTASGFQGQDIQASVSISLDDAYEGGVRLINLNGKRLRLKLKPGIEHNQTLKIKGKGQPGIHGGPAGDLYLTVEINPHARFERKGNDLYMTVPVDMYTATLGGKINIQTLKGSKVNVTIPKGTDSGKTLRLKGLGMPSYHHPDQFGNLFVQIKVTTPKGLSKEEEELLKKLQAMRSSSYSYA</sequence>
<dbReference type="Gene3D" id="2.60.260.20">
    <property type="entry name" value="Urease metallochaperone UreE, N-terminal domain"/>
    <property type="match status" value="2"/>
</dbReference>
<keyword evidence="1" id="KW-0143">Chaperone</keyword>
<evidence type="ECO:0000256" key="1">
    <source>
        <dbReference type="ARBA" id="ARBA00023186"/>
    </source>
</evidence>
<dbReference type="PRINTS" id="PR00625">
    <property type="entry name" value="JDOMAIN"/>
</dbReference>
<dbReference type="SMART" id="SM00271">
    <property type="entry name" value="DnaJ"/>
    <property type="match status" value="1"/>
</dbReference>
<evidence type="ECO:0000259" key="2">
    <source>
        <dbReference type="PROSITE" id="PS50076"/>
    </source>
</evidence>
<dbReference type="CDD" id="cd06257">
    <property type="entry name" value="DnaJ"/>
    <property type="match status" value="1"/>
</dbReference>
<reference evidence="3" key="2">
    <citation type="journal article" date="2024" name="Antonie Van Leeuwenhoek">
        <title>Roseihalotalea indica gen. nov., sp. nov., a halophilic Bacteroidetes from mesopelagic Southwest Indian Ocean with higher carbohydrate metabolic potential.</title>
        <authorList>
            <person name="Chen B."/>
            <person name="Zhang M."/>
            <person name="Lin D."/>
            <person name="Ye J."/>
            <person name="Tang K."/>
        </authorList>
    </citation>
    <scope>NUCLEOTIDE SEQUENCE</scope>
    <source>
        <strain evidence="3">TK19036</strain>
    </source>
</reference>
<dbReference type="InterPro" id="IPR036869">
    <property type="entry name" value="J_dom_sf"/>
</dbReference>
<dbReference type="GO" id="GO:0051082">
    <property type="term" value="F:unfolded protein binding"/>
    <property type="evidence" value="ECO:0007669"/>
    <property type="project" value="InterPro"/>
</dbReference>
<dbReference type="Pfam" id="PF00226">
    <property type="entry name" value="DnaJ"/>
    <property type="match status" value="1"/>
</dbReference>
<reference evidence="3" key="1">
    <citation type="journal article" date="2023" name="Comput. Struct. Biotechnol. J.">
        <title>Discovery of a novel marine Bacteroidetes with a rich repertoire of carbohydrate-active enzymes.</title>
        <authorList>
            <person name="Chen B."/>
            <person name="Liu G."/>
            <person name="Chen Q."/>
            <person name="Wang H."/>
            <person name="Liu L."/>
            <person name="Tang K."/>
        </authorList>
    </citation>
    <scope>NUCLEOTIDE SEQUENCE</scope>
    <source>
        <strain evidence="3">TK19036</strain>
    </source>
</reference>
<dbReference type="InterPro" id="IPR001623">
    <property type="entry name" value="DnaJ_domain"/>
</dbReference>